<evidence type="ECO:0000256" key="1">
    <source>
        <dbReference type="ARBA" id="ARBA00009437"/>
    </source>
</evidence>
<dbReference type="GO" id="GO:0043565">
    <property type="term" value="F:sequence-specific DNA binding"/>
    <property type="evidence" value="ECO:0007669"/>
    <property type="project" value="TreeGrafter"/>
</dbReference>
<dbReference type="PROSITE" id="PS50931">
    <property type="entry name" value="HTH_LYSR"/>
    <property type="match status" value="1"/>
</dbReference>
<dbReference type="PRINTS" id="PR00039">
    <property type="entry name" value="HTHLYSR"/>
</dbReference>
<dbReference type="Gene3D" id="1.10.10.10">
    <property type="entry name" value="Winged helix-like DNA-binding domain superfamily/Winged helix DNA-binding domain"/>
    <property type="match status" value="1"/>
</dbReference>
<dbReference type="AlphaFoldDB" id="A0A1H4KI84"/>
<dbReference type="GO" id="GO:0003700">
    <property type="term" value="F:DNA-binding transcription factor activity"/>
    <property type="evidence" value="ECO:0007669"/>
    <property type="project" value="InterPro"/>
</dbReference>
<evidence type="ECO:0000256" key="2">
    <source>
        <dbReference type="ARBA" id="ARBA00023015"/>
    </source>
</evidence>
<dbReference type="InterPro" id="IPR058163">
    <property type="entry name" value="LysR-type_TF_proteobact-type"/>
</dbReference>
<dbReference type="EMBL" id="FNST01000002">
    <property type="protein sequence ID" value="SEB58123.1"/>
    <property type="molecule type" value="Genomic_DNA"/>
</dbReference>
<keyword evidence="4" id="KW-0804">Transcription</keyword>
<dbReference type="PANTHER" id="PTHR30537:SF3">
    <property type="entry name" value="TRANSCRIPTIONAL REGULATORY PROTEIN"/>
    <property type="match status" value="1"/>
</dbReference>
<dbReference type="InterPro" id="IPR000847">
    <property type="entry name" value="LysR_HTH_N"/>
</dbReference>
<proteinExistence type="inferred from homology"/>
<reference evidence="7" key="1">
    <citation type="submission" date="2016-10" db="EMBL/GenBank/DDBJ databases">
        <authorList>
            <person name="Varghese N."/>
            <person name="Submissions S."/>
        </authorList>
    </citation>
    <scope>NUCLEOTIDE SEQUENCE [LARGE SCALE GENOMIC DNA]</scope>
    <source>
        <strain evidence="7">DSM 40318</strain>
    </source>
</reference>
<keyword evidence="7" id="KW-1185">Reference proteome</keyword>
<gene>
    <name evidence="6" type="ORF">SAMN04490356_0735</name>
</gene>
<feature type="domain" description="HTH lysR-type" evidence="5">
    <location>
        <begin position="17"/>
        <end position="71"/>
    </location>
</feature>
<evidence type="ECO:0000259" key="5">
    <source>
        <dbReference type="PROSITE" id="PS50931"/>
    </source>
</evidence>
<dbReference type="PANTHER" id="PTHR30537">
    <property type="entry name" value="HTH-TYPE TRANSCRIPTIONAL REGULATOR"/>
    <property type="match status" value="1"/>
</dbReference>
<name>A0A1H4KI84_STRMJ</name>
<accession>A0A1H4KI84</accession>
<keyword evidence="2" id="KW-0805">Transcription regulation</keyword>
<evidence type="ECO:0000313" key="7">
    <source>
        <dbReference type="Proteomes" id="UP000198609"/>
    </source>
</evidence>
<dbReference type="GO" id="GO:0006351">
    <property type="term" value="P:DNA-templated transcription"/>
    <property type="evidence" value="ECO:0007669"/>
    <property type="project" value="TreeGrafter"/>
</dbReference>
<dbReference type="InterPro" id="IPR036390">
    <property type="entry name" value="WH_DNA-bd_sf"/>
</dbReference>
<dbReference type="Proteomes" id="UP000198609">
    <property type="component" value="Unassembled WGS sequence"/>
</dbReference>
<dbReference type="InterPro" id="IPR036388">
    <property type="entry name" value="WH-like_DNA-bd_sf"/>
</dbReference>
<dbReference type="Pfam" id="PF03466">
    <property type="entry name" value="LysR_substrate"/>
    <property type="match status" value="1"/>
</dbReference>
<dbReference type="Pfam" id="PF00126">
    <property type="entry name" value="HTH_1"/>
    <property type="match status" value="1"/>
</dbReference>
<evidence type="ECO:0000256" key="4">
    <source>
        <dbReference type="ARBA" id="ARBA00023163"/>
    </source>
</evidence>
<dbReference type="SUPFAM" id="SSF53850">
    <property type="entry name" value="Periplasmic binding protein-like II"/>
    <property type="match status" value="1"/>
</dbReference>
<protein>
    <submittedName>
        <fullName evidence="6">DNA-binding transcriptional regulator, LysR family</fullName>
    </submittedName>
</protein>
<sequence length="313" mass="34133">MRPCKNVHMLPSRASADDLLVLLEVARSGRFSRAAESLRVNQVTVSRRIAALERAVGGKLLVRAASGWELTDLGRRALAAAEQVDGVLQKLESGSEVGAEIEDVVRLSAPDGFTTFVAAPAAARLHQEHPGISVEIVSATRRAAQHRSGLDIEIVVGEPRVIRARALRLGGYVLGLYATPDYLERHGTPTGFDDLARHRLIYFISSMLQVDDLDVGRRYLPEMRDAVTSTNVFAHIEATCAGGGIGLLPTFMIKPHRGLVRLLPDEATVEMAYWLVAREDTLRRPSVAAMVKQLRQTMREMGNVLSTTAAPEA</sequence>
<dbReference type="Gene3D" id="3.40.190.290">
    <property type="match status" value="1"/>
</dbReference>
<keyword evidence="3 6" id="KW-0238">DNA-binding</keyword>
<evidence type="ECO:0000313" key="6">
    <source>
        <dbReference type="EMBL" id="SEB58123.1"/>
    </source>
</evidence>
<dbReference type="SUPFAM" id="SSF46785">
    <property type="entry name" value="Winged helix' DNA-binding domain"/>
    <property type="match status" value="1"/>
</dbReference>
<evidence type="ECO:0000256" key="3">
    <source>
        <dbReference type="ARBA" id="ARBA00023125"/>
    </source>
</evidence>
<organism evidence="6 7">
    <name type="scientific">Streptomyces melanosporofaciens</name>
    <dbReference type="NCBI Taxonomy" id="67327"/>
    <lineage>
        <taxon>Bacteria</taxon>
        <taxon>Bacillati</taxon>
        <taxon>Actinomycetota</taxon>
        <taxon>Actinomycetes</taxon>
        <taxon>Kitasatosporales</taxon>
        <taxon>Streptomycetaceae</taxon>
        <taxon>Streptomyces</taxon>
        <taxon>Streptomyces violaceusniger group</taxon>
    </lineage>
</organism>
<dbReference type="InterPro" id="IPR005119">
    <property type="entry name" value="LysR_subst-bd"/>
</dbReference>
<comment type="similarity">
    <text evidence="1">Belongs to the LysR transcriptional regulatory family.</text>
</comment>